<accession>A0A5S5B6Q8</accession>
<feature type="compositionally biased region" description="Basic and acidic residues" evidence="1">
    <location>
        <begin position="188"/>
        <end position="206"/>
    </location>
</feature>
<organism evidence="2 3">
    <name type="scientific">Stutzerimonas stutzeri</name>
    <name type="common">Pseudomonas stutzeri</name>
    <dbReference type="NCBI Taxonomy" id="316"/>
    <lineage>
        <taxon>Bacteria</taxon>
        <taxon>Pseudomonadati</taxon>
        <taxon>Pseudomonadota</taxon>
        <taxon>Gammaproteobacteria</taxon>
        <taxon>Pseudomonadales</taxon>
        <taxon>Pseudomonadaceae</taxon>
        <taxon>Stutzerimonas</taxon>
    </lineage>
</organism>
<evidence type="ECO:0000256" key="1">
    <source>
        <dbReference type="SAM" id="MobiDB-lite"/>
    </source>
</evidence>
<protein>
    <submittedName>
        <fullName evidence="2">Uncharacterized protein</fullName>
    </submittedName>
</protein>
<dbReference type="Proteomes" id="UP000324282">
    <property type="component" value="Unassembled WGS sequence"/>
</dbReference>
<proteinExistence type="predicted"/>
<dbReference type="AlphaFoldDB" id="A0A5S5B6Q8"/>
<reference evidence="2 3" key="1">
    <citation type="submission" date="2019-07" db="EMBL/GenBank/DDBJ databases">
        <title>Deep subsurface shale carbon reservoir microbial communities from Ohio and West Virginia, USA.</title>
        <authorList>
            <person name="Wrighton K."/>
        </authorList>
    </citation>
    <scope>NUCLEOTIDE SEQUENCE [LARGE SCALE GENOMIC DNA]</scope>
    <source>
        <strain evidence="2 3">NP_8Ht</strain>
    </source>
</reference>
<dbReference type="EMBL" id="VNHQ01000014">
    <property type="protein sequence ID" value="TYP62026.1"/>
    <property type="molecule type" value="Genomic_DNA"/>
</dbReference>
<dbReference type="RefSeq" id="WP_148926547.1">
    <property type="nucleotide sequence ID" value="NZ_VNHQ01000014.1"/>
</dbReference>
<comment type="caution">
    <text evidence="2">The sequence shown here is derived from an EMBL/GenBank/DDBJ whole genome shotgun (WGS) entry which is preliminary data.</text>
</comment>
<evidence type="ECO:0000313" key="3">
    <source>
        <dbReference type="Proteomes" id="UP000324282"/>
    </source>
</evidence>
<evidence type="ECO:0000313" key="2">
    <source>
        <dbReference type="EMBL" id="TYP62026.1"/>
    </source>
</evidence>
<feature type="region of interest" description="Disordered" evidence="1">
    <location>
        <begin position="183"/>
        <end position="206"/>
    </location>
</feature>
<name>A0A5S5B6Q8_STUST</name>
<gene>
    <name evidence="2" type="ORF">A9A72_124777</name>
</gene>
<sequence>MEVTSEAEYHALTKQLAMDLLKNHTPEQLAVTAAQHMMLSDALGDSNDALRKSNAALQELNSALQALSKETAAQLKLEAETADFLAKNSARIAKLVLDSSKHIATQQKKANYEQTLGKFQRAKDPAIKRAQEIASEHWDAERASGRRITRVTRMAAKVFNQLKKEGYYEVLPSTEQGLKKWINPVTPDEARRRGPDSIQDRREVND</sequence>